<sequence>MPKSQSHNFESRPSNHITPNILNTPKQTATQKRKRSEAGPVESPDIEDENKLKKSKTIKKAKSTKSAPAKKAPEGKKAAEQLYKKIIGDVDKKVSSLDARVKKNGPNSAAVTSDHYASAMVKFIKDIQKLMAMGPDGARCAFNAMLYIGPHAHGDLEASWKMSGYGGTEEPFAELDDTMLEIIGLRDDFECAGKDGGLPEVRHRWTTADAEVGVFKTGRPNKQQRGQIERQKAKWIKERFEEARRRREKVGDWVGNAIRS</sequence>
<feature type="compositionally biased region" description="Basic residues" evidence="1">
    <location>
        <begin position="53"/>
        <end position="63"/>
    </location>
</feature>
<dbReference type="AlphaFoldDB" id="A0A2J6R3R5"/>
<feature type="region of interest" description="Disordered" evidence="1">
    <location>
        <begin position="1"/>
        <end position="78"/>
    </location>
</feature>
<dbReference type="EMBL" id="KZ613957">
    <property type="protein sequence ID" value="PMD33143.1"/>
    <property type="molecule type" value="Genomic_DNA"/>
</dbReference>
<evidence type="ECO:0000256" key="1">
    <source>
        <dbReference type="SAM" id="MobiDB-lite"/>
    </source>
</evidence>
<organism evidence="2 3">
    <name type="scientific">Hyaloscypha variabilis (strain UAMH 11265 / GT02V1 / F)</name>
    <name type="common">Meliniomyces variabilis</name>
    <dbReference type="NCBI Taxonomy" id="1149755"/>
    <lineage>
        <taxon>Eukaryota</taxon>
        <taxon>Fungi</taxon>
        <taxon>Dikarya</taxon>
        <taxon>Ascomycota</taxon>
        <taxon>Pezizomycotina</taxon>
        <taxon>Leotiomycetes</taxon>
        <taxon>Helotiales</taxon>
        <taxon>Hyaloscyphaceae</taxon>
        <taxon>Hyaloscypha</taxon>
        <taxon>Hyaloscypha variabilis</taxon>
    </lineage>
</organism>
<gene>
    <name evidence="2" type="ORF">L207DRAFT_639839</name>
</gene>
<protein>
    <submittedName>
        <fullName evidence="2">Uncharacterized protein</fullName>
    </submittedName>
</protein>
<dbReference type="Proteomes" id="UP000235786">
    <property type="component" value="Unassembled WGS sequence"/>
</dbReference>
<keyword evidence="3" id="KW-1185">Reference proteome</keyword>
<proteinExistence type="predicted"/>
<evidence type="ECO:0000313" key="3">
    <source>
        <dbReference type="Proteomes" id="UP000235786"/>
    </source>
</evidence>
<evidence type="ECO:0000313" key="2">
    <source>
        <dbReference type="EMBL" id="PMD33143.1"/>
    </source>
</evidence>
<accession>A0A2J6R3R5</accession>
<reference evidence="2 3" key="1">
    <citation type="submission" date="2016-04" db="EMBL/GenBank/DDBJ databases">
        <title>A degradative enzymes factory behind the ericoid mycorrhizal symbiosis.</title>
        <authorList>
            <consortium name="DOE Joint Genome Institute"/>
            <person name="Martino E."/>
            <person name="Morin E."/>
            <person name="Grelet G."/>
            <person name="Kuo A."/>
            <person name="Kohler A."/>
            <person name="Daghino S."/>
            <person name="Barry K."/>
            <person name="Choi C."/>
            <person name="Cichocki N."/>
            <person name="Clum A."/>
            <person name="Copeland A."/>
            <person name="Hainaut M."/>
            <person name="Haridas S."/>
            <person name="Labutti K."/>
            <person name="Lindquist E."/>
            <person name="Lipzen A."/>
            <person name="Khouja H.-R."/>
            <person name="Murat C."/>
            <person name="Ohm R."/>
            <person name="Olson A."/>
            <person name="Spatafora J."/>
            <person name="Veneault-Fourrey C."/>
            <person name="Henrissat B."/>
            <person name="Grigoriev I."/>
            <person name="Martin F."/>
            <person name="Perotto S."/>
        </authorList>
    </citation>
    <scope>NUCLEOTIDE SEQUENCE [LARGE SCALE GENOMIC DNA]</scope>
    <source>
        <strain evidence="2 3">F</strain>
    </source>
</reference>
<feature type="compositionally biased region" description="Polar residues" evidence="1">
    <location>
        <begin position="1"/>
        <end position="30"/>
    </location>
</feature>
<name>A0A2J6R3R5_HYAVF</name>
<dbReference type="OrthoDB" id="5296889at2759"/>